<keyword evidence="1" id="KW-0472">Membrane</keyword>
<name>A0A9J9HE99_RHIWR</name>
<evidence type="ECO:0000256" key="1">
    <source>
        <dbReference type="SAM" id="Phobius"/>
    </source>
</evidence>
<dbReference type="KEGG" id="swi:Swit_3473"/>
<accession>A0A9J9HE99</accession>
<feature type="transmembrane region" description="Helical" evidence="1">
    <location>
        <begin position="15"/>
        <end position="35"/>
    </location>
</feature>
<dbReference type="Proteomes" id="UP000001989">
    <property type="component" value="Chromosome"/>
</dbReference>
<gene>
    <name evidence="2" type="ordered locus">Swit_3473</name>
</gene>
<dbReference type="AlphaFoldDB" id="A0A9J9HE99"/>
<keyword evidence="3" id="KW-1185">Reference proteome</keyword>
<protein>
    <submittedName>
        <fullName evidence="2">Uncharacterized protein</fullName>
    </submittedName>
</protein>
<dbReference type="EMBL" id="CP000699">
    <property type="protein sequence ID" value="ABQ69819.1"/>
    <property type="molecule type" value="Genomic_DNA"/>
</dbReference>
<sequence>MLGPGGYRFGDHARLGAPLQVLVVLVGQPLATWMWPLR</sequence>
<evidence type="ECO:0000313" key="2">
    <source>
        <dbReference type="EMBL" id="ABQ69819.1"/>
    </source>
</evidence>
<proteinExistence type="predicted"/>
<reference evidence="2 3" key="1">
    <citation type="journal article" date="2010" name="J. Bacteriol.">
        <title>Genome sequence of the dioxin-mineralizing bacterium Sphingomonas wittichii RW1.</title>
        <authorList>
            <person name="Miller T.R."/>
            <person name="Delcher A.L."/>
            <person name="Salzberg S.L."/>
            <person name="Saunders E."/>
            <person name="Detter J.C."/>
            <person name="Halden R.U."/>
        </authorList>
    </citation>
    <scope>NUCLEOTIDE SEQUENCE [LARGE SCALE GENOMIC DNA]</scope>
    <source>
        <strain evidence="3">DSM 6014 / CCUG 31198 / JCM 15750 / NBRC 105917 / EY 4224 / RW1</strain>
    </source>
</reference>
<keyword evidence="1" id="KW-0812">Transmembrane</keyword>
<keyword evidence="1" id="KW-1133">Transmembrane helix</keyword>
<evidence type="ECO:0000313" key="3">
    <source>
        <dbReference type="Proteomes" id="UP000001989"/>
    </source>
</evidence>
<organism evidence="2 3">
    <name type="scientific">Rhizorhabdus wittichii (strain DSM 6014 / CCUG 31198 / JCM 15750 / NBRC 105917 / EY 4224 / RW1)</name>
    <name type="common">Sphingomonas wittichii</name>
    <dbReference type="NCBI Taxonomy" id="392499"/>
    <lineage>
        <taxon>Bacteria</taxon>
        <taxon>Pseudomonadati</taxon>
        <taxon>Pseudomonadota</taxon>
        <taxon>Alphaproteobacteria</taxon>
        <taxon>Sphingomonadales</taxon>
        <taxon>Sphingomonadaceae</taxon>
        <taxon>Rhizorhabdus</taxon>
    </lineage>
</organism>